<dbReference type="EMBL" id="CP127523">
    <property type="protein sequence ID" value="XRI69813.1"/>
    <property type="molecule type" value="Genomic_DNA"/>
</dbReference>
<gene>
    <name evidence="1" type="ORF">GL267_003760</name>
</gene>
<evidence type="ECO:0000313" key="2">
    <source>
        <dbReference type="Proteomes" id="UP000470022"/>
    </source>
</evidence>
<keyword evidence="1" id="KW-0808">Transferase</keyword>
<dbReference type="Proteomes" id="UP000470022">
    <property type="component" value="Chromosome"/>
</dbReference>
<name>A0ACD5H8A4_9PROT</name>
<protein>
    <submittedName>
        <fullName evidence="1">NAD(+)/NADH kinase</fullName>
    </submittedName>
</protein>
<reference evidence="1" key="1">
    <citation type="submission" date="2023-06" db="EMBL/GenBank/DDBJ databases">
        <title>Complete and circular genome of Acidithiobacillus ferrianus DSM 107098.</title>
        <authorList>
            <person name="Norris P.R."/>
            <person name="Falagan C."/>
            <person name="Moya-Beltran A."/>
            <person name="Castro M."/>
            <person name="Quatrini R."/>
            <person name="Johnson D.B."/>
        </authorList>
    </citation>
    <scope>NUCLEOTIDE SEQUENCE</scope>
    <source>
        <strain evidence="1">MG</strain>
    </source>
</reference>
<organism evidence="1 2">
    <name type="scientific">Acidithiobacillus ferrianus</name>
    <dbReference type="NCBI Taxonomy" id="2678518"/>
    <lineage>
        <taxon>Bacteria</taxon>
        <taxon>Pseudomonadati</taxon>
        <taxon>Pseudomonadota</taxon>
        <taxon>Acidithiobacillia</taxon>
        <taxon>Acidithiobacillales</taxon>
        <taxon>Acidithiobacillaceae</taxon>
        <taxon>Acidithiobacillus</taxon>
    </lineage>
</organism>
<keyword evidence="1" id="KW-0418">Kinase</keyword>
<accession>A0ACD5H8A4</accession>
<sequence>MAPRPEIDTTQKWPQPLGVQPAPMYASPMIKPVQRVLLVGKYRDPSVLPGLQRLRDFLLTQGIPTFLETQCAADIGDSLGLPPLSFAQANADTDLVITLGGDGTLLGTARQTAQSGIPILGINQGRLGFLADLSIDQVDKALPPILEGHYQQDLRSILHAELWRGEGCLHAGLAINEVLIHKGGGENMIELRVQIDDRFVYAQRADGLIIATPTGSTAYAMSAGGPILTPTLAALLLIPVCPHTLTARPLAVADTVEVRARLIASRQPAALSLDSHYSVPLEIGDEIVIRRAPCSARLIHPEEENFFQILRSKLHWAESPGDD</sequence>
<evidence type="ECO:0000313" key="1">
    <source>
        <dbReference type="EMBL" id="XRI69813.1"/>
    </source>
</evidence>
<proteinExistence type="predicted"/>
<keyword evidence="2" id="KW-1185">Reference proteome</keyword>